<proteinExistence type="predicted"/>
<evidence type="ECO:0000256" key="1">
    <source>
        <dbReference type="SAM" id="MobiDB-lite"/>
    </source>
</evidence>
<evidence type="ECO:0000313" key="3">
    <source>
        <dbReference type="Proteomes" id="UP000007015"/>
    </source>
</evidence>
<dbReference type="Proteomes" id="UP000007015">
    <property type="component" value="Chromosome 5"/>
</dbReference>
<keyword evidence="3" id="KW-1185">Reference proteome</keyword>
<reference evidence="2 3" key="1">
    <citation type="journal article" date="2005" name="PLoS Biol.">
        <title>The genomes of Oryza sativa: a history of duplications.</title>
        <authorList>
            <person name="Yu J."/>
            <person name="Wang J."/>
            <person name="Lin W."/>
            <person name="Li S."/>
            <person name="Li H."/>
            <person name="Zhou J."/>
            <person name="Ni P."/>
            <person name="Dong W."/>
            <person name="Hu S."/>
            <person name="Zeng C."/>
            <person name="Zhang J."/>
            <person name="Zhang Y."/>
            <person name="Li R."/>
            <person name="Xu Z."/>
            <person name="Li S."/>
            <person name="Li X."/>
            <person name="Zheng H."/>
            <person name="Cong L."/>
            <person name="Lin L."/>
            <person name="Yin J."/>
            <person name="Geng J."/>
            <person name="Li G."/>
            <person name="Shi J."/>
            <person name="Liu J."/>
            <person name="Lv H."/>
            <person name="Li J."/>
            <person name="Wang J."/>
            <person name="Deng Y."/>
            <person name="Ran L."/>
            <person name="Shi X."/>
            <person name="Wang X."/>
            <person name="Wu Q."/>
            <person name="Li C."/>
            <person name="Ren X."/>
            <person name="Wang J."/>
            <person name="Wang X."/>
            <person name="Li D."/>
            <person name="Liu D."/>
            <person name="Zhang X."/>
            <person name="Ji Z."/>
            <person name="Zhao W."/>
            <person name="Sun Y."/>
            <person name="Zhang Z."/>
            <person name="Bao J."/>
            <person name="Han Y."/>
            <person name="Dong L."/>
            <person name="Ji J."/>
            <person name="Chen P."/>
            <person name="Wu S."/>
            <person name="Liu J."/>
            <person name="Xiao Y."/>
            <person name="Bu D."/>
            <person name="Tan J."/>
            <person name="Yang L."/>
            <person name="Ye C."/>
            <person name="Zhang J."/>
            <person name="Xu J."/>
            <person name="Zhou Y."/>
            <person name="Yu Y."/>
            <person name="Zhang B."/>
            <person name="Zhuang S."/>
            <person name="Wei H."/>
            <person name="Liu B."/>
            <person name="Lei M."/>
            <person name="Yu H."/>
            <person name="Li Y."/>
            <person name="Xu H."/>
            <person name="Wei S."/>
            <person name="He X."/>
            <person name="Fang L."/>
            <person name="Zhang Z."/>
            <person name="Zhang Y."/>
            <person name="Huang X."/>
            <person name="Su Z."/>
            <person name="Tong W."/>
            <person name="Li J."/>
            <person name="Tong Z."/>
            <person name="Li S."/>
            <person name="Ye J."/>
            <person name="Wang L."/>
            <person name="Fang L."/>
            <person name="Lei T."/>
            <person name="Chen C."/>
            <person name="Chen H."/>
            <person name="Xu Z."/>
            <person name="Li H."/>
            <person name="Huang H."/>
            <person name="Zhang F."/>
            <person name="Xu H."/>
            <person name="Li N."/>
            <person name="Zhao C."/>
            <person name="Li S."/>
            <person name="Dong L."/>
            <person name="Huang Y."/>
            <person name="Li L."/>
            <person name="Xi Y."/>
            <person name="Qi Q."/>
            <person name="Li W."/>
            <person name="Zhang B."/>
            <person name="Hu W."/>
            <person name="Zhang Y."/>
            <person name="Tian X."/>
            <person name="Jiao Y."/>
            <person name="Liang X."/>
            <person name="Jin J."/>
            <person name="Gao L."/>
            <person name="Zheng W."/>
            <person name="Hao B."/>
            <person name="Liu S."/>
            <person name="Wang W."/>
            <person name="Yuan L."/>
            <person name="Cao M."/>
            <person name="McDermott J."/>
            <person name="Samudrala R."/>
            <person name="Wang J."/>
            <person name="Wong G.K."/>
            <person name="Yang H."/>
        </authorList>
    </citation>
    <scope>NUCLEOTIDE SEQUENCE [LARGE SCALE GENOMIC DNA]</scope>
    <source>
        <strain evidence="3">cv. 93-11</strain>
    </source>
</reference>
<dbReference type="Gramene" id="BGIOSGA017933-TA">
    <property type="protein sequence ID" value="BGIOSGA017933-PA"/>
    <property type="gene ID" value="BGIOSGA017933"/>
</dbReference>
<gene>
    <name evidence="2" type="ORF">OsI_20188</name>
</gene>
<dbReference type="HOGENOM" id="CLU_1963244_0_0_1"/>
<accession>B8AYT7</accession>
<dbReference type="AlphaFoldDB" id="B8AYT7"/>
<feature type="region of interest" description="Disordered" evidence="1">
    <location>
        <begin position="34"/>
        <end position="55"/>
    </location>
</feature>
<protein>
    <submittedName>
        <fullName evidence="2">Uncharacterized protein</fullName>
    </submittedName>
</protein>
<evidence type="ECO:0000313" key="2">
    <source>
        <dbReference type="EMBL" id="EEC79333.1"/>
    </source>
</evidence>
<feature type="compositionally biased region" description="Pro residues" evidence="1">
    <location>
        <begin position="43"/>
        <end position="53"/>
    </location>
</feature>
<dbReference type="EMBL" id="CM000130">
    <property type="protein sequence ID" value="EEC79333.1"/>
    <property type="molecule type" value="Genomic_DNA"/>
</dbReference>
<organism evidence="2 3">
    <name type="scientific">Oryza sativa subsp. indica</name>
    <name type="common">Rice</name>
    <dbReference type="NCBI Taxonomy" id="39946"/>
    <lineage>
        <taxon>Eukaryota</taxon>
        <taxon>Viridiplantae</taxon>
        <taxon>Streptophyta</taxon>
        <taxon>Embryophyta</taxon>
        <taxon>Tracheophyta</taxon>
        <taxon>Spermatophyta</taxon>
        <taxon>Magnoliopsida</taxon>
        <taxon>Liliopsida</taxon>
        <taxon>Poales</taxon>
        <taxon>Poaceae</taxon>
        <taxon>BOP clade</taxon>
        <taxon>Oryzoideae</taxon>
        <taxon>Oryzeae</taxon>
        <taxon>Oryzinae</taxon>
        <taxon>Oryza</taxon>
        <taxon>Oryza sativa</taxon>
    </lineage>
</organism>
<sequence length="128" mass="14476">MAAWGAYTEVARQKAVGRGRKVAAPPPNFPLVSSLRRNLGQDPTPPWSDPVPPRANLVPPRTMDLVGVEWQQYYLETDEVWGWRRRRHQEADAGLHIVEWWASTERGCKGEEWIAGSDSPRLDAASLF</sequence>
<name>B8AYT7_ORYSI</name>